<dbReference type="AlphaFoldDB" id="D1ANF2"/>
<reference evidence="1 2" key="2">
    <citation type="journal article" date="2010" name="Stand. Genomic Sci.">
        <title>Complete genome sequence of Sebaldella termitidis type strain (NCTC 11300).</title>
        <authorList>
            <person name="Harmon-Smith M."/>
            <person name="Celia L."/>
            <person name="Chertkov O."/>
            <person name="Lapidus A."/>
            <person name="Copeland A."/>
            <person name="Glavina Del Rio T."/>
            <person name="Nolan M."/>
            <person name="Lucas S."/>
            <person name="Tice H."/>
            <person name="Cheng J.F."/>
            <person name="Han C."/>
            <person name="Detter J.C."/>
            <person name="Bruce D."/>
            <person name="Goodwin L."/>
            <person name="Pitluck S."/>
            <person name="Pati A."/>
            <person name="Liolios K."/>
            <person name="Ivanova N."/>
            <person name="Mavromatis K."/>
            <person name="Mikhailova N."/>
            <person name="Chen A."/>
            <person name="Palaniappan K."/>
            <person name="Land M."/>
            <person name="Hauser L."/>
            <person name="Chang Y.J."/>
            <person name="Jeffries C.D."/>
            <person name="Brettin T."/>
            <person name="Goker M."/>
            <person name="Beck B."/>
            <person name="Bristow J."/>
            <person name="Eisen J.A."/>
            <person name="Markowitz V."/>
            <person name="Hugenholtz P."/>
            <person name="Kyrpides N.C."/>
            <person name="Klenk H.P."/>
            <person name="Chen F."/>
        </authorList>
    </citation>
    <scope>NUCLEOTIDE SEQUENCE [LARGE SCALE GENOMIC DNA]</scope>
    <source>
        <strain evidence="2">ATCC 33386 / NCTC 11300</strain>
    </source>
</reference>
<organism evidence="1 2">
    <name type="scientific">Sebaldella termitidis (strain ATCC 33386 / NCTC 11300)</name>
    <dbReference type="NCBI Taxonomy" id="526218"/>
    <lineage>
        <taxon>Bacteria</taxon>
        <taxon>Fusobacteriati</taxon>
        <taxon>Fusobacteriota</taxon>
        <taxon>Fusobacteriia</taxon>
        <taxon>Fusobacteriales</taxon>
        <taxon>Leptotrichiaceae</taxon>
        <taxon>Sebaldella</taxon>
    </lineage>
</organism>
<dbReference type="KEGG" id="str:Sterm_2912"/>
<reference evidence="2" key="1">
    <citation type="submission" date="2009-09" db="EMBL/GenBank/DDBJ databases">
        <title>The complete chromosome of Sebaldella termitidis ATCC 33386.</title>
        <authorList>
            <consortium name="US DOE Joint Genome Institute (JGI-PGF)"/>
            <person name="Lucas S."/>
            <person name="Copeland A."/>
            <person name="Lapidus A."/>
            <person name="Glavina del Rio T."/>
            <person name="Dalin E."/>
            <person name="Tice H."/>
            <person name="Bruce D."/>
            <person name="Goodwin L."/>
            <person name="Pitluck S."/>
            <person name="Kyrpides N."/>
            <person name="Mavromatis K."/>
            <person name="Ivanova N."/>
            <person name="Mikhailova N."/>
            <person name="Sims D."/>
            <person name="Meincke L."/>
            <person name="Brettin T."/>
            <person name="Detter J.C."/>
            <person name="Han C."/>
            <person name="Larimer F."/>
            <person name="Land M."/>
            <person name="Hauser L."/>
            <person name="Markowitz V."/>
            <person name="Cheng J.F."/>
            <person name="Hugenholtz P."/>
            <person name="Woyke T."/>
            <person name="Wu D."/>
            <person name="Eisen J.A."/>
        </authorList>
    </citation>
    <scope>NUCLEOTIDE SEQUENCE [LARGE SCALE GENOMIC DNA]</scope>
    <source>
        <strain evidence="2">ATCC 33386 / NCTC 11300</strain>
    </source>
</reference>
<dbReference type="Proteomes" id="UP000000845">
    <property type="component" value="Chromosome"/>
</dbReference>
<evidence type="ECO:0000313" key="1">
    <source>
        <dbReference type="EMBL" id="ACZ09756.1"/>
    </source>
</evidence>
<protein>
    <submittedName>
        <fullName evidence="1">Uncharacterized protein</fullName>
    </submittedName>
</protein>
<dbReference type="EMBL" id="CP001739">
    <property type="protein sequence ID" value="ACZ09756.1"/>
    <property type="molecule type" value="Genomic_DNA"/>
</dbReference>
<dbReference type="STRING" id="526218.Sterm_2912"/>
<gene>
    <name evidence="1" type="ordered locus">Sterm_2912</name>
</gene>
<evidence type="ECO:0000313" key="2">
    <source>
        <dbReference type="Proteomes" id="UP000000845"/>
    </source>
</evidence>
<dbReference type="HOGENOM" id="CLU_3375929_0_0_0"/>
<keyword evidence="2" id="KW-1185">Reference proteome</keyword>
<accession>D1ANF2</accession>
<proteinExistence type="predicted"/>
<sequence>MEIEVEGKVKYDFKCKKCKIQNVGIITKKFNQIL</sequence>
<name>D1ANF2_SEBTE</name>